<feature type="transmembrane region" description="Helical" evidence="1">
    <location>
        <begin position="162"/>
        <end position="185"/>
    </location>
</feature>
<name>A0ABV6VIB3_9ACTN</name>
<keyword evidence="3" id="KW-1185">Reference proteome</keyword>
<sequence>MAQPSALTVNQPVRPPRPGGGLYAAVARGSFRRYATYRAATWAGVFTNTVFGFFIAYTYQALWQIRPHLGGYDLSAALTYVWLGQALLMPIAAMGGGMQDDLEARITTGDIAVDLYRPVDLQGWWLFNDLGRACYHLLSRGLLPMLAGGLVFRLRMPADGAWAALLTWFCFLVSVLLAVVVSFALRYIASLTGFWLLDARGVRQISVVLGMFFSGFLLPLPLLPSALAAVAERLPWAAMIQIPLDVFLQRRTGPALAAGLGLQAGWALALLAAGRLMQRAVMRKVVVQGG</sequence>
<dbReference type="PANTHER" id="PTHR36832:SF2">
    <property type="entry name" value="INTEGRAL MEMBRANE PROTEIN"/>
    <property type="match status" value="1"/>
</dbReference>
<keyword evidence="1" id="KW-0812">Transmembrane</keyword>
<gene>
    <name evidence="2" type="ORF">ACEZDG_29560</name>
</gene>
<feature type="transmembrane region" description="Helical" evidence="1">
    <location>
        <begin position="137"/>
        <end position="156"/>
    </location>
</feature>
<evidence type="ECO:0000313" key="2">
    <source>
        <dbReference type="EMBL" id="MFC1413416.1"/>
    </source>
</evidence>
<proteinExistence type="predicted"/>
<comment type="caution">
    <text evidence="2">The sequence shown here is derived from an EMBL/GenBank/DDBJ whole genome shotgun (WGS) entry which is preliminary data.</text>
</comment>
<dbReference type="EMBL" id="JBHEZX010000016">
    <property type="protein sequence ID" value="MFC1413416.1"/>
    <property type="molecule type" value="Genomic_DNA"/>
</dbReference>
<organism evidence="2 3">
    <name type="scientific">Streptacidiphilus alkalitolerans</name>
    <dbReference type="NCBI Taxonomy" id="3342712"/>
    <lineage>
        <taxon>Bacteria</taxon>
        <taxon>Bacillati</taxon>
        <taxon>Actinomycetota</taxon>
        <taxon>Actinomycetes</taxon>
        <taxon>Kitasatosporales</taxon>
        <taxon>Streptomycetaceae</taxon>
        <taxon>Streptacidiphilus</taxon>
    </lineage>
</organism>
<dbReference type="RefSeq" id="WP_380515234.1">
    <property type="nucleotide sequence ID" value="NZ_JBHEZX010000016.1"/>
</dbReference>
<feature type="transmembrane region" description="Helical" evidence="1">
    <location>
        <begin position="39"/>
        <end position="59"/>
    </location>
</feature>
<feature type="transmembrane region" description="Helical" evidence="1">
    <location>
        <begin position="79"/>
        <end position="98"/>
    </location>
</feature>
<feature type="transmembrane region" description="Helical" evidence="1">
    <location>
        <begin position="251"/>
        <end position="274"/>
    </location>
</feature>
<accession>A0ABV6VIB3</accession>
<keyword evidence="1" id="KW-1133">Transmembrane helix</keyword>
<dbReference type="Pfam" id="PF06182">
    <property type="entry name" value="ABC2_membrane_6"/>
    <property type="match status" value="1"/>
</dbReference>
<dbReference type="InterPro" id="IPR010390">
    <property type="entry name" value="ABC-2_transporter-like"/>
</dbReference>
<reference evidence="2 3" key="1">
    <citation type="submission" date="2024-09" db="EMBL/GenBank/DDBJ databases">
        <authorList>
            <person name="Lee S.D."/>
        </authorList>
    </citation>
    <scope>NUCLEOTIDE SEQUENCE [LARGE SCALE GENOMIC DNA]</scope>
    <source>
        <strain evidence="2 3">N1-1</strain>
    </source>
</reference>
<evidence type="ECO:0000313" key="3">
    <source>
        <dbReference type="Proteomes" id="UP001592582"/>
    </source>
</evidence>
<protein>
    <submittedName>
        <fullName evidence="2">ABC transporter permease</fullName>
    </submittedName>
</protein>
<dbReference type="Proteomes" id="UP001592582">
    <property type="component" value="Unassembled WGS sequence"/>
</dbReference>
<keyword evidence="1" id="KW-0472">Membrane</keyword>
<feature type="transmembrane region" description="Helical" evidence="1">
    <location>
        <begin position="206"/>
        <end position="231"/>
    </location>
</feature>
<dbReference type="PANTHER" id="PTHR36832">
    <property type="entry name" value="SLR1174 PROTEIN-RELATED"/>
    <property type="match status" value="1"/>
</dbReference>
<evidence type="ECO:0000256" key="1">
    <source>
        <dbReference type="SAM" id="Phobius"/>
    </source>
</evidence>